<gene>
    <name evidence="1" type="ORF">B1C78_03440</name>
</gene>
<proteinExistence type="predicted"/>
<name>A0A1V3NSB8_9GAMM</name>
<dbReference type="Proteomes" id="UP000189462">
    <property type="component" value="Unassembled WGS sequence"/>
</dbReference>
<protein>
    <submittedName>
        <fullName evidence="1">Uncharacterized protein</fullName>
    </submittedName>
</protein>
<reference evidence="1 2" key="1">
    <citation type="submission" date="2017-02" db="EMBL/GenBank/DDBJ databases">
        <title>Genomic diversity within the haloalkaliphilic genus Thioalkalivibrio.</title>
        <authorList>
            <person name="Ahn A.-C."/>
            <person name="Meier-Kolthoff J."/>
            <person name="Overmars L."/>
            <person name="Richter M."/>
            <person name="Woyke T."/>
            <person name="Sorokin D.Y."/>
            <person name="Muyzer G."/>
        </authorList>
    </citation>
    <scope>NUCLEOTIDE SEQUENCE [LARGE SCALE GENOMIC DNA]</scope>
    <source>
        <strain evidence="1 2">ALJD</strain>
    </source>
</reference>
<evidence type="ECO:0000313" key="1">
    <source>
        <dbReference type="EMBL" id="OOG27712.1"/>
    </source>
</evidence>
<organism evidence="1 2">
    <name type="scientific">Thioalkalivibrio denitrificans</name>
    <dbReference type="NCBI Taxonomy" id="108003"/>
    <lineage>
        <taxon>Bacteria</taxon>
        <taxon>Pseudomonadati</taxon>
        <taxon>Pseudomonadota</taxon>
        <taxon>Gammaproteobacteria</taxon>
        <taxon>Chromatiales</taxon>
        <taxon>Ectothiorhodospiraceae</taxon>
        <taxon>Thioalkalivibrio</taxon>
    </lineage>
</organism>
<accession>A0A1V3NSB8</accession>
<comment type="caution">
    <text evidence="1">The sequence shown here is derived from an EMBL/GenBank/DDBJ whole genome shotgun (WGS) entry which is preliminary data.</text>
</comment>
<sequence length="98" mass="11248">MGGAVIHARDSAPATDLTAQKPPEIVQEIERVVSRAEERATLPLDLSRSDFERELSERYVGTHTLYRALSEQAQMEVYEHYQQDNRIESIRRVVAYAM</sequence>
<dbReference type="AlphaFoldDB" id="A0A1V3NSB8"/>
<dbReference type="EMBL" id="MVBK01000018">
    <property type="protein sequence ID" value="OOG27712.1"/>
    <property type="molecule type" value="Genomic_DNA"/>
</dbReference>
<keyword evidence="2" id="KW-1185">Reference proteome</keyword>
<evidence type="ECO:0000313" key="2">
    <source>
        <dbReference type="Proteomes" id="UP000189462"/>
    </source>
</evidence>